<proteinExistence type="predicted"/>
<sequence>MSAALLVRPAAPGRITFLAGLRVSVGNGPAGTIESEGKRIAHFWKGRQCVVVLPLILHDNKIMAVERVITRCLQGPAHAAALWRRVGEAVREVERVESSVWTVMFRPATS</sequence>
<dbReference type="Proteomes" id="UP000314294">
    <property type="component" value="Unassembled WGS sequence"/>
</dbReference>
<name>A0A4Z2HPB0_9TELE</name>
<protein>
    <submittedName>
        <fullName evidence="1">Uncharacterized protein</fullName>
    </submittedName>
</protein>
<evidence type="ECO:0000313" key="2">
    <source>
        <dbReference type="Proteomes" id="UP000314294"/>
    </source>
</evidence>
<keyword evidence="2" id="KW-1185">Reference proteome</keyword>
<comment type="caution">
    <text evidence="1">The sequence shown here is derived from an EMBL/GenBank/DDBJ whole genome shotgun (WGS) entry which is preliminary data.</text>
</comment>
<gene>
    <name evidence="1" type="ORF">EYF80_022625</name>
</gene>
<reference evidence="1 2" key="1">
    <citation type="submission" date="2019-03" db="EMBL/GenBank/DDBJ databases">
        <title>First draft genome of Liparis tanakae, snailfish: a comprehensive survey of snailfish specific genes.</title>
        <authorList>
            <person name="Kim W."/>
            <person name="Song I."/>
            <person name="Jeong J.-H."/>
            <person name="Kim D."/>
            <person name="Kim S."/>
            <person name="Ryu S."/>
            <person name="Song J.Y."/>
            <person name="Lee S.K."/>
        </authorList>
    </citation>
    <scope>NUCLEOTIDE SEQUENCE [LARGE SCALE GENOMIC DNA]</scope>
    <source>
        <tissue evidence="1">Muscle</tissue>
    </source>
</reference>
<dbReference type="EMBL" id="SRLO01000209">
    <property type="protein sequence ID" value="TNN67095.1"/>
    <property type="molecule type" value="Genomic_DNA"/>
</dbReference>
<accession>A0A4Z2HPB0</accession>
<evidence type="ECO:0000313" key="1">
    <source>
        <dbReference type="EMBL" id="TNN67095.1"/>
    </source>
</evidence>
<dbReference type="AlphaFoldDB" id="A0A4Z2HPB0"/>
<organism evidence="1 2">
    <name type="scientific">Liparis tanakae</name>
    <name type="common">Tanaka's snailfish</name>
    <dbReference type="NCBI Taxonomy" id="230148"/>
    <lineage>
        <taxon>Eukaryota</taxon>
        <taxon>Metazoa</taxon>
        <taxon>Chordata</taxon>
        <taxon>Craniata</taxon>
        <taxon>Vertebrata</taxon>
        <taxon>Euteleostomi</taxon>
        <taxon>Actinopterygii</taxon>
        <taxon>Neopterygii</taxon>
        <taxon>Teleostei</taxon>
        <taxon>Neoteleostei</taxon>
        <taxon>Acanthomorphata</taxon>
        <taxon>Eupercaria</taxon>
        <taxon>Perciformes</taxon>
        <taxon>Cottioidei</taxon>
        <taxon>Cottales</taxon>
        <taxon>Liparidae</taxon>
        <taxon>Liparis</taxon>
    </lineage>
</organism>